<dbReference type="STRING" id="7217.B3N0R1"/>
<dbReference type="GO" id="GO:0016010">
    <property type="term" value="C:dystrophin-associated glycoprotein complex"/>
    <property type="evidence" value="ECO:0007669"/>
    <property type="project" value="InterPro"/>
</dbReference>
<feature type="transmembrane region" description="Helical" evidence="2">
    <location>
        <begin position="272"/>
        <end position="292"/>
    </location>
</feature>
<feature type="transmembrane region" description="Helical" evidence="2">
    <location>
        <begin position="204"/>
        <end position="223"/>
    </location>
</feature>
<reference evidence="3 4" key="1">
    <citation type="journal article" date="2007" name="Nature">
        <title>Evolution of genes and genomes on the Drosophila phylogeny.</title>
        <authorList>
            <consortium name="Drosophila 12 Genomes Consortium"/>
            <person name="Clark A.G."/>
            <person name="Eisen M.B."/>
            <person name="Smith D.R."/>
            <person name="Bergman C.M."/>
            <person name="Oliver B."/>
            <person name="Markow T.A."/>
            <person name="Kaufman T.C."/>
            <person name="Kellis M."/>
            <person name="Gelbart W."/>
            <person name="Iyer V.N."/>
            <person name="Pollard D.A."/>
            <person name="Sackton T.B."/>
            <person name="Larracuente A.M."/>
            <person name="Singh N.D."/>
            <person name="Abad J.P."/>
            <person name="Abt D.N."/>
            <person name="Adryan B."/>
            <person name="Aguade M."/>
            <person name="Akashi H."/>
            <person name="Anderson W.W."/>
            <person name="Aquadro C.F."/>
            <person name="Ardell D.H."/>
            <person name="Arguello R."/>
            <person name="Artieri C.G."/>
            <person name="Barbash D.A."/>
            <person name="Barker D."/>
            <person name="Barsanti P."/>
            <person name="Batterham P."/>
            <person name="Batzoglou S."/>
            <person name="Begun D."/>
            <person name="Bhutkar A."/>
            <person name="Blanco E."/>
            <person name="Bosak S.A."/>
            <person name="Bradley R.K."/>
            <person name="Brand A.D."/>
            <person name="Brent M.R."/>
            <person name="Brooks A.N."/>
            <person name="Brown R.H."/>
            <person name="Butlin R.K."/>
            <person name="Caggese C."/>
            <person name="Calvi B.R."/>
            <person name="Bernardo de Carvalho A."/>
            <person name="Caspi A."/>
            <person name="Castrezana S."/>
            <person name="Celniker S.E."/>
            <person name="Chang J.L."/>
            <person name="Chapple C."/>
            <person name="Chatterji S."/>
            <person name="Chinwalla A."/>
            <person name="Civetta A."/>
            <person name="Clifton S.W."/>
            <person name="Comeron J.M."/>
            <person name="Costello J.C."/>
            <person name="Coyne J.A."/>
            <person name="Daub J."/>
            <person name="David R.G."/>
            <person name="Delcher A.L."/>
            <person name="Delehaunty K."/>
            <person name="Do C.B."/>
            <person name="Ebling H."/>
            <person name="Edwards K."/>
            <person name="Eickbush T."/>
            <person name="Evans J.D."/>
            <person name="Filipski A."/>
            <person name="Findeiss S."/>
            <person name="Freyhult E."/>
            <person name="Fulton L."/>
            <person name="Fulton R."/>
            <person name="Garcia A.C."/>
            <person name="Gardiner A."/>
            <person name="Garfield D.A."/>
            <person name="Garvin B.E."/>
            <person name="Gibson G."/>
            <person name="Gilbert D."/>
            <person name="Gnerre S."/>
            <person name="Godfrey J."/>
            <person name="Good R."/>
            <person name="Gotea V."/>
            <person name="Gravely B."/>
            <person name="Greenberg A.J."/>
            <person name="Griffiths-Jones S."/>
            <person name="Gross S."/>
            <person name="Guigo R."/>
            <person name="Gustafson E.A."/>
            <person name="Haerty W."/>
            <person name="Hahn M.W."/>
            <person name="Halligan D.L."/>
            <person name="Halpern A.L."/>
            <person name="Halter G.M."/>
            <person name="Han M.V."/>
            <person name="Heger A."/>
            <person name="Hillier L."/>
            <person name="Hinrichs A.S."/>
            <person name="Holmes I."/>
            <person name="Hoskins R.A."/>
            <person name="Hubisz M.J."/>
            <person name="Hultmark D."/>
            <person name="Huntley M.A."/>
            <person name="Jaffe D.B."/>
            <person name="Jagadeeshan S."/>
            <person name="Jeck W.R."/>
            <person name="Johnson J."/>
            <person name="Jones C.D."/>
            <person name="Jordan W.C."/>
            <person name="Karpen G.H."/>
            <person name="Kataoka E."/>
            <person name="Keightley P.D."/>
            <person name="Kheradpour P."/>
            <person name="Kirkness E.F."/>
            <person name="Koerich L.B."/>
            <person name="Kristiansen K."/>
            <person name="Kudrna D."/>
            <person name="Kulathinal R.J."/>
            <person name="Kumar S."/>
            <person name="Kwok R."/>
            <person name="Lander E."/>
            <person name="Langley C.H."/>
            <person name="Lapoint R."/>
            <person name="Lazzaro B.P."/>
            <person name="Lee S.J."/>
            <person name="Levesque L."/>
            <person name="Li R."/>
            <person name="Lin C.F."/>
            <person name="Lin M.F."/>
            <person name="Lindblad-Toh K."/>
            <person name="Llopart A."/>
            <person name="Long M."/>
            <person name="Low L."/>
            <person name="Lozovsky E."/>
            <person name="Lu J."/>
            <person name="Luo M."/>
            <person name="Machado C.A."/>
            <person name="Makalowski W."/>
            <person name="Marzo M."/>
            <person name="Matsuda M."/>
            <person name="Matzkin L."/>
            <person name="McAllister B."/>
            <person name="McBride C.S."/>
            <person name="McKernan B."/>
            <person name="McKernan K."/>
            <person name="Mendez-Lago M."/>
            <person name="Minx P."/>
            <person name="Mollenhauer M.U."/>
            <person name="Montooth K."/>
            <person name="Mount S.M."/>
            <person name="Mu X."/>
            <person name="Myers E."/>
            <person name="Negre B."/>
            <person name="Newfeld S."/>
            <person name="Nielsen R."/>
            <person name="Noor M.A."/>
            <person name="O'Grady P."/>
            <person name="Pachter L."/>
            <person name="Papaceit M."/>
            <person name="Parisi M.J."/>
            <person name="Parisi M."/>
            <person name="Parts L."/>
            <person name="Pedersen J.S."/>
            <person name="Pesole G."/>
            <person name="Phillippy A.M."/>
            <person name="Ponting C.P."/>
            <person name="Pop M."/>
            <person name="Porcelli D."/>
            <person name="Powell J.R."/>
            <person name="Prohaska S."/>
            <person name="Pruitt K."/>
            <person name="Puig M."/>
            <person name="Quesneville H."/>
            <person name="Ram K.R."/>
            <person name="Rand D."/>
            <person name="Rasmussen M.D."/>
            <person name="Reed L.K."/>
            <person name="Reenan R."/>
            <person name="Reily A."/>
            <person name="Remington K.A."/>
            <person name="Rieger T.T."/>
            <person name="Ritchie M.G."/>
            <person name="Robin C."/>
            <person name="Rogers Y.H."/>
            <person name="Rohde C."/>
            <person name="Rozas J."/>
            <person name="Rubenfield M.J."/>
            <person name="Ruiz A."/>
            <person name="Russo S."/>
            <person name="Salzberg S.L."/>
            <person name="Sanchez-Gracia A."/>
            <person name="Saranga D.J."/>
            <person name="Sato H."/>
            <person name="Schaeffer S.W."/>
            <person name="Schatz M.C."/>
            <person name="Schlenke T."/>
            <person name="Schwartz R."/>
            <person name="Segarra C."/>
            <person name="Singh R.S."/>
            <person name="Sirot L."/>
            <person name="Sirota M."/>
            <person name="Sisneros N.B."/>
            <person name="Smith C.D."/>
            <person name="Smith T.F."/>
            <person name="Spieth J."/>
            <person name="Stage D.E."/>
            <person name="Stark A."/>
            <person name="Stephan W."/>
            <person name="Strausberg R.L."/>
            <person name="Strempel S."/>
            <person name="Sturgill D."/>
            <person name="Sutton G."/>
            <person name="Sutton G.G."/>
            <person name="Tao W."/>
            <person name="Teichmann S."/>
            <person name="Tobari Y.N."/>
            <person name="Tomimura Y."/>
            <person name="Tsolas J.M."/>
            <person name="Valente V.L."/>
            <person name="Venter E."/>
            <person name="Venter J.C."/>
            <person name="Vicario S."/>
            <person name="Vieira F.G."/>
            <person name="Vilella A.J."/>
            <person name="Villasante A."/>
            <person name="Walenz B."/>
            <person name="Wang J."/>
            <person name="Wasserman M."/>
            <person name="Watts T."/>
            <person name="Wilson D."/>
            <person name="Wilson R.K."/>
            <person name="Wing R.A."/>
            <person name="Wolfner M.F."/>
            <person name="Wong A."/>
            <person name="Wong G.K."/>
            <person name="Wu C.I."/>
            <person name="Wu G."/>
            <person name="Yamamoto D."/>
            <person name="Yang H.P."/>
            <person name="Yang S.P."/>
            <person name="Yorke J.A."/>
            <person name="Yoshida K."/>
            <person name="Zdobnov E."/>
            <person name="Zhang P."/>
            <person name="Zhang Y."/>
            <person name="Zimin A.V."/>
            <person name="Baldwin J."/>
            <person name="Abdouelleil A."/>
            <person name="Abdulkadir J."/>
            <person name="Abebe A."/>
            <person name="Abera B."/>
            <person name="Abreu J."/>
            <person name="Acer S.C."/>
            <person name="Aftuck L."/>
            <person name="Alexander A."/>
            <person name="An P."/>
            <person name="Anderson E."/>
            <person name="Anderson S."/>
            <person name="Arachi H."/>
            <person name="Azer M."/>
            <person name="Bachantsang P."/>
            <person name="Barry A."/>
            <person name="Bayul T."/>
            <person name="Berlin A."/>
            <person name="Bessette D."/>
            <person name="Bloom T."/>
            <person name="Blye J."/>
            <person name="Boguslavskiy L."/>
            <person name="Bonnet C."/>
            <person name="Boukhgalter B."/>
            <person name="Bourzgui I."/>
            <person name="Brown A."/>
            <person name="Cahill P."/>
            <person name="Channer S."/>
            <person name="Cheshatsang Y."/>
            <person name="Chuda L."/>
            <person name="Citroen M."/>
            <person name="Collymore A."/>
            <person name="Cooke P."/>
            <person name="Costello M."/>
            <person name="D'Aco K."/>
            <person name="Daza R."/>
            <person name="De Haan G."/>
            <person name="DeGray S."/>
            <person name="DeMaso C."/>
            <person name="Dhargay N."/>
            <person name="Dooley K."/>
            <person name="Dooley E."/>
            <person name="Doricent M."/>
            <person name="Dorje P."/>
            <person name="Dorjee K."/>
            <person name="Dupes A."/>
            <person name="Elong R."/>
            <person name="Falk J."/>
            <person name="Farina A."/>
            <person name="Faro S."/>
            <person name="Ferguson D."/>
            <person name="Fisher S."/>
            <person name="Foley C.D."/>
            <person name="Franke A."/>
            <person name="Friedrich D."/>
            <person name="Gadbois L."/>
            <person name="Gearin G."/>
            <person name="Gearin C.R."/>
            <person name="Giannoukos G."/>
            <person name="Goode T."/>
            <person name="Graham J."/>
            <person name="Grandbois E."/>
            <person name="Grewal S."/>
            <person name="Gyaltsen K."/>
            <person name="Hafez N."/>
            <person name="Hagos B."/>
            <person name="Hall J."/>
            <person name="Henson C."/>
            <person name="Hollinger A."/>
            <person name="Honan T."/>
            <person name="Huard M.D."/>
            <person name="Hughes L."/>
            <person name="Hurhula B."/>
            <person name="Husby M.E."/>
            <person name="Kamat A."/>
            <person name="Kanga B."/>
            <person name="Kashin S."/>
            <person name="Khazanovich D."/>
            <person name="Kisner P."/>
            <person name="Lance K."/>
            <person name="Lara M."/>
            <person name="Lee W."/>
            <person name="Lennon N."/>
            <person name="Letendre F."/>
            <person name="LeVine R."/>
            <person name="Lipovsky A."/>
            <person name="Liu X."/>
            <person name="Liu J."/>
            <person name="Liu S."/>
            <person name="Lokyitsang T."/>
            <person name="Lokyitsang Y."/>
            <person name="Lubonja R."/>
            <person name="Lui A."/>
            <person name="MacDonald P."/>
            <person name="Magnisalis V."/>
            <person name="Maru K."/>
            <person name="Matthews C."/>
            <person name="McCusker W."/>
            <person name="McDonough S."/>
            <person name="Mehta T."/>
            <person name="Meldrim J."/>
            <person name="Meneus L."/>
            <person name="Mihai O."/>
            <person name="Mihalev A."/>
            <person name="Mihova T."/>
            <person name="Mittelman R."/>
            <person name="Mlenga V."/>
            <person name="Montmayeur A."/>
            <person name="Mulrain L."/>
            <person name="Navidi A."/>
            <person name="Naylor J."/>
            <person name="Negash T."/>
            <person name="Nguyen T."/>
            <person name="Nguyen N."/>
            <person name="Nicol R."/>
            <person name="Norbu C."/>
            <person name="Norbu N."/>
            <person name="Novod N."/>
            <person name="O'Neill B."/>
            <person name="Osman S."/>
            <person name="Markiewicz E."/>
            <person name="Oyono O.L."/>
            <person name="Patti C."/>
            <person name="Phunkhang P."/>
            <person name="Pierre F."/>
            <person name="Priest M."/>
            <person name="Raghuraman S."/>
            <person name="Rege F."/>
            <person name="Reyes R."/>
            <person name="Rise C."/>
            <person name="Rogov P."/>
            <person name="Ross K."/>
            <person name="Ryan E."/>
            <person name="Settipalli S."/>
            <person name="Shea T."/>
            <person name="Sherpa N."/>
            <person name="Shi L."/>
            <person name="Shih D."/>
            <person name="Sparrow T."/>
            <person name="Spaulding J."/>
            <person name="Stalker J."/>
            <person name="Stange-Thomann N."/>
            <person name="Stavropoulos S."/>
            <person name="Stone C."/>
            <person name="Strader C."/>
            <person name="Tesfaye S."/>
            <person name="Thomson T."/>
            <person name="Thoulutsang Y."/>
            <person name="Thoulutsang D."/>
            <person name="Topham K."/>
            <person name="Topping I."/>
            <person name="Tsamla T."/>
            <person name="Vassiliev H."/>
            <person name="Vo A."/>
            <person name="Wangchuk T."/>
            <person name="Wangdi T."/>
            <person name="Weiand M."/>
            <person name="Wilkinson J."/>
            <person name="Wilson A."/>
            <person name="Yadav S."/>
            <person name="Young G."/>
            <person name="Yu Q."/>
            <person name="Zembek L."/>
            <person name="Zhong D."/>
            <person name="Zimmer A."/>
            <person name="Zwirko Z."/>
            <person name="Jaffe D.B."/>
            <person name="Alvarez P."/>
            <person name="Brockman W."/>
            <person name="Butler J."/>
            <person name="Chin C."/>
            <person name="Gnerre S."/>
            <person name="Grabherr M."/>
            <person name="Kleber M."/>
            <person name="Mauceli E."/>
            <person name="MacCallum I."/>
        </authorList>
    </citation>
    <scope>NUCLEOTIDE SEQUENCE [LARGE SCALE GENOMIC DNA]</scope>
    <source>
        <strain evidence="4">Tucson 14024-0371.13</strain>
    </source>
</reference>
<evidence type="ECO:0000256" key="2">
    <source>
        <dbReference type="SAM" id="Phobius"/>
    </source>
</evidence>
<feature type="region of interest" description="Disordered" evidence="1">
    <location>
        <begin position="338"/>
        <end position="357"/>
    </location>
</feature>
<dbReference type="HOGENOM" id="CLU_691297_0_0_1"/>
<sequence>MPKQAVRPISTYDNLGATQQLQSHVDCTSTMLKPELELEPKPTESGTSHSIAAVKAALNDAKSKFFGINSCESPVAIKQEPKYQNVPQRDFLQEKSPPVAAVVIVSNPTTVPLKDLPEKTLCNSTVYEEIPLRDLDALQPSQAVYMSTTVPQNIKSMKIAGRHTPTRNSLRHSRMIVVNHHNHDSLHTSYSRHILNLNISRQMLILQLAIGILISSLSLWILWMGPIWSVLINPYLSGLSLLLAGVIGLIILRRHRKEHRSSNNCYKVEACLLPVVALIFCCLALVCATIEFSELSSSVNGTCGPATSWLMRHRHCTCFSPTADDAIPGEKSPAIAVTTDGKQPLSGETDAGEKDGSEKCSRFRTEWKYLLAFSMVLNSLGIITTFLCITLFICSRPSRKQIYTSVEP</sequence>
<keyword evidence="2" id="KW-0472">Membrane</keyword>
<evidence type="ECO:0000313" key="4">
    <source>
        <dbReference type="Proteomes" id="UP000007801"/>
    </source>
</evidence>
<organism evidence="3 4">
    <name type="scientific">Drosophila ananassae</name>
    <name type="common">Fruit fly</name>
    <dbReference type="NCBI Taxonomy" id="7217"/>
    <lineage>
        <taxon>Eukaryota</taxon>
        <taxon>Metazoa</taxon>
        <taxon>Ecdysozoa</taxon>
        <taxon>Arthropoda</taxon>
        <taxon>Hexapoda</taxon>
        <taxon>Insecta</taxon>
        <taxon>Pterygota</taxon>
        <taxon>Neoptera</taxon>
        <taxon>Endopterygota</taxon>
        <taxon>Diptera</taxon>
        <taxon>Brachycera</taxon>
        <taxon>Muscomorpha</taxon>
        <taxon>Ephydroidea</taxon>
        <taxon>Drosophilidae</taxon>
        <taxon>Drosophila</taxon>
        <taxon>Sophophora</taxon>
    </lineage>
</organism>
<proteinExistence type="predicted"/>
<dbReference type="EMBL" id="CH902644">
    <property type="protein sequence ID" value="EDV34790.1"/>
    <property type="molecule type" value="Genomic_DNA"/>
</dbReference>
<accession>B3N0R1</accession>
<keyword evidence="2" id="KW-1133">Transmembrane helix</keyword>
<dbReference type="InterPro" id="IPR030429">
    <property type="entry name" value="Sarcospan"/>
</dbReference>
<feature type="transmembrane region" description="Helical" evidence="2">
    <location>
        <begin position="235"/>
        <end position="252"/>
    </location>
</feature>
<dbReference type="OrthoDB" id="7685256at2759"/>
<keyword evidence="4" id="KW-1185">Reference proteome</keyword>
<evidence type="ECO:0000256" key="1">
    <source>
        <dbReference type="SAM" id="MobiDB-lite"/>
    </source>
</evidence>
<dbReference type="PANTHER" id="PTHR15260:SF1">
    <property type="entry name" value="SARCOSPAN"/>
    <property type="match status" value="1"/>
</dbReference>
<dbReference type="OMA" id="ITIFICC"/>
<dbReference type="AlphaFoldDB" id="B3N0R1"/>
<keyword evidence="2" id="KW-0812">Transmembrane</keyword>
<dbReference type="eggNOG" id="ENOG502S406">
    <property type="taxonomic scope" value="Eukaryota"/>
</dbReference>
<name>B3N0R1_DROAN</name>
<dbReference type="PANTHER" id="PTHR15260">
    <property type="entry name" value="SARCOSPAN"/>
    <property type="match status" value="1"/>
</dbReference>
<dbReference type="GO" id="GO:0042383">
    <property type="term" value="C:sarcolemma"/>
    <property type="evidence" value="ECO:0007669"/>
    <property type="project" value="TreeGrafter"/>
</dbReference>
<feature type="transmembrane region" description="Helical" evidence="2">
    <location>
        <begin position="369"/>
        <end position="394"/>
    </location>
</feature>
<dbReference type="FunCoup" id="B3N0R1">
    <property type="interactions" value="6"/>
</dbReference>
<dbReference type="PhylomeDB" id="B3N0R1"/>
<dbReference type="InParanoid" id="B3N0R1"/>
<gene>
    <name evidence="3" type="primary">Dana\GF19557</name>
    <name evidence="3" type="synonym">dana_GLEANR_2160</name>
    <name evidence="3" type="ORF">GF19557</name>
</gene>
<dbReference type="Proteomes" id="UP000007801">
    <property type="component" value="Unassembled WGS sequence"/>
</dbReference>
<protein>
    <submittedName>
        <fullName evidence="3">Uncharacterized protein, isoform A</fullName>
    </submittedName>
</protein>
<dbReference type="KEGG" id="dan:6502313"/>
<evidence type="ECO:0000313" key="3">
    <source>
        <dbReference type="EMBL" id="EDV34790.1"/>
    </source>
</evidence>